<evidence type="ECO:0000259" key="1">
    <source>
        <dbReference type="PROSITE" id="PS51186"/>
    </source>
</evidence>
<dbReference type="GO" id="GO:0016747">
    <property type="term" value="F:acyltransferase activity, transferring groups other than amino-acyl groups"/>
    <property type="evidence" value="ECO:0007669"/>
    <property type="project" value="InterPro"/>
</dbReference>
<dbReference type="PANTHER" id="PTHR43415">
    <property type="entry name" value="SPERMIDINE N(1)-ACETYLTRANSFERASE"/>
    <property type="match status" value="1"/>
</dbReference>
<dbReference type="KEGG" id="dto:TOL2_C35250"/>
<dbReference type="Gene3D" id="3.40.630.30">
    <property type="match status" value="1"/>
</dbReference>
<reference evidence="2 3" key="1">
    <citation type="journal article" date="2013" name="Environ. Microbiol.">
        <title>Complete genome, catabolic sub-proteomes and key-metabolites of Desulfobacula toluolica Tol2, a marine, aromatic compound-degrading, sulfate-reducing bacterium.</title>
        <authorList>
            <person name="Wohlbrand L."/>
            <person name="Jacob J.H."/>
            <person name="Kube M."/>
            <person name="Mussmann M."/>
            <person name="Jarling R."/>
            <person name="Beck A."/>
            <person name="Amann R."/>
            <person name="Wilkes H."/>
            <person name="Reinhardt R."/>
            <person name="Rabus R."/>
        </authorList>
    </citation>
    <scope>NUCLEOTIDE SEQUENCE [LARGE SCALE GENOMIC DNA]</scope>
    <source>
        <strain evidence="3">DSM 7467 / Tol2</strain>
    </source>
</reference>
<dbReference type="HOGENOM" id="CLU_013985_3_2_7"/>
<keyword evidence="2" id="KW-0808">Transferase</keyword>
<dbReference type="Pfam" id="PF13302">
    <property type="entry name" value="Acetyltransf_3"/>
    <property type="match status" value="1"/>
</dbReference>
<dbReference type="Proteomes" id="UP000007347">
    <property type="component" value="Chromosome"/>
</dbReference>
<dbReference type="PROSITE" id="PS51186">
    <property type="entry name" value="GNAT"/>
    <property type="match status" value="1"/>
</dbReference>
<dbReference type="InterPro" id="IPR000182">
    <property type="entry name" value="GNAT_dom"/>
</dbReference>
<dbReference type="STRING" id="651182.TOL2_C35250"/>
<accession>K0NRU5</accession>
<protein>
    <submittedName>
        <fullName evidence="2">GCN5-related N-acetyltransferase</fullName>
    </submittedName>
</protein>
<dbReference type="PANTHER" id="PTHR43415:SF3">
    <property type="entry name" value="GNAT-FAMILY ACETYLTRANSFERASE"/>
    <property type="match status" value="1"/>
</dbReference>
<evidence type="ECO:0000313" key="3">
    <source>
        <dbReference type="Proteomes" id="UP000007347"/>
    </source>
</evidence>
<dbReference type="SUPFAM" id="SSF55729">
    <property type="entry name" value="Acyl-CoA N-acyltransferases (Nat)"/>
    <property type="match status" value="1"/>
</dbReference>
<keyword evidence="3" id="KW-1185">Reference proteome</keyword>
<dbReference type="EMBL" id="FO203503">
    <property type="protein sequence ID" value="CCK81682.1"/>
    <property type="molecule type" value="Genomic_DNA"/>
</dbReference>
<dbReference type="InterPro" id="IPR016181">
    <property type="entry name" value="Acyl_CoA_acyltransferase"/>
</dbReference>
<organism evidence="2 3">
    <name type="scientific">Desulfobacula toluolica (strain DSM 7467 / Tol2)</name>
    <dbReference type="NCBI Taxonomy" id="651182"/>
    <lineage>
        <taxon>Bacteria</taxon>
        <taxon>Pseudomonadati</taxon>
        <taxon>Thermodesulfobacteriota</taxon>
        <taxon>Desulfobacteria</taxon>
        <taxon>Desulfobacterales</taxon>
        <taxon>Desulfobacteraceae</taxon>
        <taxon>Desulfobacula</taxon>
    </lineage>
</organism>
<proteinExistence type="predicted"/>
<gene>
    <name evidence="2" type="ordered locus">TOL2_C35250</name>
</gene>
<feature type="domain" description="N-acetyltransferase" evidence="1">
    <location>
        <begin position="32"/>
        <end position="198"/>
    </location>
</feature>
<sequence length="210" mass="24831">MRRSRSTINSTTSKIFYNILGEEMISYKGKKTRLRPIHKNDIEKSLIWKNDPEIRENVQGYRFPVTERMEEIWYESALNGQSRTKVIFSIESLKDNMFVGFIELNQIDWISRRCSFGITIGEKEYQNIGIGKDSIILLFNYAFEYLNIRKICLEVAAYNTKAINLYKKIGFIEEGILKEHLYLNNKYHDIILMRLFGTEFRDANQTLTKL</sequence>
<dbReference type="AlphaFoldDB" id="K0NRU5"/>
<name>K0NRU5_DESTT</name>
<evidence type="ECO:0000313" key="2">
    <source>
        <dbReference type="EMBL" id="CCK81682.1"/>
    </source>
</evidence>